<evidence type="ECO:0000256" key="2">
    <source>
        <dbReference type="SAM" id="Phobius"/>
    </source>
</evidence>
<dbReference type="HOGENOM" id="CLU_010122_1_0_7"/>
<feature type="transmembrane region" description="Helical" evidence="2">
    <location>
        <begin position="364"/>
        <end position="387"/>
    </location>
</feature>
<dbReference type="InterPro" id="IPR036259">
    <property type="entry name" value="MFS_trans_sf"/>
</dbReference>
<name>B3E356_TRIL1</name>
<keyword evidence="2" id="KW-0812">Transmembrane</keyword>
<dbReference type="NCBIfam" id="NF037959">
    <property type="entry name" value="MFS_SpdSyn"/>
    <property type="match status" value="2"/>
</dbReference>
<dbReference type="OrthoDB" id="8171135at2"/>
<dbReference type="SUPFAM" id="SSF53335">
    <property type="entry name" value="S-adenosyl-L-methionine-dependent methyltransferases"/>
    <property type="match status" value="1"/>
</dbReference>
<accession>B3E356</accession>
<dbReference type="STRING" id="398767.Glov_0540"/>
<dbReference type="eggNOG" id="COG4262">
    <property type="taxonomic scope" value="Bacteria"/>
</dbReference>
<dbReference type="SUPFAM" id="SSF103473">
    <property type="entry name" value="MFS general substrate transporter"/>
    <property type="match status" value="1"/>
</dbReference>
<dbReference type="KEGG" id="glo:Glov_0540"/>
<evidence type="ECO:0000256" key="1">
    <source>
        <dbReference type="ARBA" id="ARBA00023066"/>
    </source>
</evidence>
<feature type="transmembrane region" description="Helical" evidence="2">
    <location>
        <begin position="259"/>
        <end position="280"/>
    </location>
</feature>
<feature type="transmembrane region" description="Helical" evidence="2">
    <location>
        <begin position="38"/>
        <end position="61"/>
    </location>
</feature>
<dbReference type="GO" id="GO:0004766">
    <property type="term" value="F:spermidine synthase activity"/>
    <property type="evidence" value="ECO:0007669"/>
    <property type="project" value="TreeGrafter"/>
</dbReference>
<dbReference type="Pfam" id="PF01564">
    <property type="entry name" value="Spermine_synth"/>
    <property type="match status" value="1"/>
</dbReference>
<feature type="transmembrane region" description="Helical" evidence="2">
    <location>
        <begin position="151"/>
        <end position="172"/>
    </location>
</feature>
<keyword evidence="2" id="KW-1133">Transmembrane helix</keyword>
<reference evidence="3 4" key="1">
    <citation type="submission" date="2008-05" db="EMBL/GenBank/DDBJ databases">
        <title>Complete sequence of chromosome of Geobacter lovleyi SZ.</title>
        <authorList>
            <consortium name="US DOE Joint Genome Institute"/>
            <person name="Lucas S."/>
            <person name="Copeland A."/>
            <person name="Lapidus A."/>
            <person name="Glavina del Rio T."/>
            <person name="Dalin E."/>
            <person name="Tice H."/>
            <person name="Bruce D."/>
            <person name="Goodwin L."/>
            <person name="Pitluck S."/>
            <person name="Chertkov O."/>
            <person name="Meincke L."/>
            <person name="Brettin T."/>
            <person name="Detter J.C."/>
            <person name="Han C."/>
            <person name="Tapia R."/>
            <person name="Kuske C.R."/>
            <person name="Schmutz J."/>
            <person name="Larimer F."/>
            <person name="Land M."/>
            <person name="Hauser L."/>
            <person name="Kyrpides N."/>
            <person name="Mikhailova N."/>
            <person name="Sung Y."/>
            <person name="Fletcher K.E."/>
            <person name="Ritalahti K.M."/>
            <person name="Loeffler F.E."/>
            <person name="Richardson P."/>
        </authorList>
    </citation>
    <scope>NUCLEOTIDE SEQUENCE [LARGE SCALE GENOMIC DNA]</scope>
    <source>
        <strain evidence="4">ATCC BAA-1151 / DSM 17278 / SZ</strain>
    </source>
</reference>
<dbReference type="InterPro" id="IPR029063">
    <property type="entry name" value="SAM-dependent_MTases_sf"/>
</dbReference>
<dbReference type="RefSeq" id="WP_012468624.1">
    <property type="nucleotide sequence ID" value="NC_010814.1"/>
</dbReference>
<feature type="transmembrane region" description="Helical" evidence="2">
    <location>
        <begin position="292"/>
        <end position="314"/>
    </location>
</feature>
<dbReference type="Proteomes" id="UP000002420">
    <property type="component" value="Chromosome"/>
</dbReference>
<proteinExistence type="predicted"/>
<keyword evidence="4" id="KW-1185">Reference proteome</keyword>
<evidence type="ECO:0000313" key="3">
    <source>
        <dbReference type="EMBL" id="ACD94268.1"/>
    </source>
</evidence>
<feature type="transmembrane region" description="Helical" evidence="2">
    <location>
        <begin position="425"/>
        <end position="445"/>
    </location>
</feature>
<feature type="transmembrane region" description="Helical" evidence="2">
    <location>
        <begin position="115"/>
        <end position="139"/>
    </location>
</feature>
<feature type="transmembrane region" description="Helical" evidence="2">
    <location>
        <begin position="227"/>
        <end position="247"/>
    </location>
</feature>
<sequence length="782" mass="86305">MTRQFRLLLLSLLFLSGFTGLCYEICWIRAAGRIFGATAFAVSSVVALFFAGMALGAHYFGNCVQRWKQPLRVYALLEIGIGTGAMLSLPLLTLLEQPYQLLYQAGFQNDSTLALTRLLLIGLIIIPPTFLMGGTLPLFTQFYDTAGKELGFLYALNSLGAAAGCLLCGFILLPMLGISSTLLLIGLMAQGTGLLLLYLLKYDPHSVAIPAAVTAFPDRSFNSTGQALLYPVIFGTGFCALSYEIIWTRFLSLITHNTVYTYTISLLVTLLGISAGSILARLHRPALRHPTALAAAYILNSLFVLLSLLLPTAAWDWAGSSESPVMVLLICLALMFIPALCSGLTFPLLFDLIRQARYSSGKRVGRLLAVNTAGCVAGSLLTGFILLPLLGMHATLLVTTGLCLLLGILVMLFFERGRPWRVRGLIACVSLAAWLCLISTTTVHLPQSYLAKGKKLVDYVEGKNSFISVVQKNGDLTMELDRLWQGKKGTGHQIMAAHLPMLLHPAAQEILVVGIGAGQAPSRFLYYDITRLDCVDIESSLPQVLKKHFQGSWLNDPRVSFIAEDGRTVARYGKRRYDLISVEVGQIFRPQASAFYTLEFYRNAREKLAQDGIIAQFLPVGFFNQDQLKSVIRTFLAVFPHSTLWYNQHAELLLIGSPDRDLAIRAEGVRVLKQNSRVRAELFFGYPGTEEHFLNLPEVLAASFLMGPKTLANISTDAPLLSNDRPVLEYGTARTTYAPQRFKKLFTEQYDSPRSIIKFTDPEAILPKSTRIQEYYLTNGFN</sequence>
<dbReference type="EMBL" id="CP001089">
    <property type="protein sequence ID" value="ACD94268.1"/>
    <property type="molecule type" value="Genomic_DNA"/>
</dbReference>
<evidence type="ECO:0000313" key="4">
    <source>
        <dbReference type="Proteomes" id="UP000002420"/>
    </source>
</evidence>
<protein>
    <submittedName>
        <fullName evidence="3">Spermine synthase</fullName>
    </submittedName>
</protein>
<dbReference type="Gene3D" id="3.40.50.150">
    <property type="entry name" value="Vaccinia Virus protein VP39"/>
    <property type="match status" value="1"/>
</dbReference>
<feature type="transmembrane region" description="Helical" evidence="2">
    <location>
        <begin position="393"/>
        <end position="413"/>
    </location>
</feature>
<organism evidence="3 4">
    <name type="scientific">Trichlorobacter lovleyi (strain ATCC BAA-1151 / DSM 17278 / SZ)</name>
    <name type="common">Geobacter lovleyi</name>
    <dbReference type="NCBI Taxonomy" id="398767"/>
    <lineage>
        <taxon>Bacteria</taxon>
        <taxon>Pseudomonadati</taxon>
        <taxon>Thermodesulfobacteriota</taxon>
        <taxon>Desulfuromonadia</taxon>
        <taxon>Geobacterales</taxon>
        <taxon>Geobacteraceae</taxon>
        <taxon>Trichlorobacter</taxon>
    </lineage>
</organism>
<dbReference type="PANTHER" id="PTHR11558">
    <property type="entry name" value="SPERMIDINE/SPERMINE SYNTHASE"/>
    <property type="match status" value="1"/>
</dbReference>
<dbReference type="PANTHER" id="PTHR11558:SF11">
    <property type="entry name" value="SPERMIDINE SYNTHASE"/>
    <property type="match status" value="1"/>
</dbReference>
<gene>
    <name evidence="3" type="ordered locus">Glov_0540</name>
</gene>
<dbReference type="GO" id="GO:0005829">
    <property type="term" value="C:cytosol"/>
    <property type="evidence" value="ECO:0007669"/>
    <property type="project" value="TreeGrafter"/>
</dbReference>
<dbReference type="InterPro" id="IPR001045">
    <property type="entry name" value="Spermi_synthase"/>
</dbReference>
<feature type="transmembrane region" description="Helical" evidence="2">
    <location>
        <begin position="326"/>
        <end position="352"/>
    </location>
</feature>
<keyword evidence="2" id="KW-0472">Membrane</keyword>
<feature type="transmembrane region" description="Helical" evidence="2">
    <location>
        <begin position="73"/>
        <end position="95"/>
    </location>
</feature>
<dbReference type="AlphaFoldDB" id="B3E356"/>
<dbReference type="GO" id="GO:0008295">
    <property type="term" value="P:spermidine biosynthetic process"/>
    <property type="evidence" value="ECO:0007669"/>
    <property type="project" value="UniProtKB-KW"/>
</dbReference>
<keyword evidence="1" id="KW-0745">Spermidine biosynthesis</keyword>
<feature type="transmembrane region" description="Helical" evidence="2">
    <location>
        <begin position="178"/>
        <end position="200"/>
    </location>
</feature>